<protein>
    <submittedName>
        <fullName evidence="1">Uncharacterized protein</fullName>
    </submittedName>
</protein>
<accession>A0ABY4C9X9</accession>
<name>A0ABY4C9X9_9MICO</name>
<sequence length="218" mass="24121">MDLTAETEDQAELRLLRHRARRNLTEAPDLLAHVRAIAISGRTEKGETLPEWAAPMRITAADDSDSVYAQLINWVGYWSEQLKSPPPSATIIAWSNARETQGFQASTTVEGAHLLTAMQTLWLAARDDLIAQYGGSYPGAAQSYWADVDRMLRDLRSTYPLAPRPPRLVHPRPCPSCGVAAVSAEWNSEDIHDVQVWCSACGHVIPADSYAGILEWLE</sequence>
<dbReference type="RefSeq" id="WP_243558089.1">
    <property type="nucleotide sequence ID" value="NZ_CP094528.1"/>
</dbReference>
<dbReference type="EMBL" id="CP094528">
    <property type="protein sequence ID" value="UOE45490.1"/>
    <property type="molecule type" value="Genomic_DNA"/>
</dbReference>
<gene>
    <name evidence="1" type="ORF">MTO99_06955</name>
</gene>
<proteinExistence type="predicted"/>
<reference evidence="1 2" key="1">
    <citation type="submission" date="2022-03" db="EMBL/GenBank/DDBJ databases">
        <title>Mucilaginibacter sp. isolated from the gut of Protaetia brevitarsis seulensis larvae.</title>
        <authorList>
            <person name="Won M."/>
            <person name="Kim S.-J."/>
            <person name="Kwon S.-W."/>
        </authorList>
    </citation>
    <scope>NUCLEOTIDE SEQUENCE [LARGE SCALE GENOMIC DNA]</scope>
    <source>
        <strain evidence="1 2">CFWR-12</strain>
    </source>
</reference>
<dbReference type="Proteomes" id="UP000832097">
    <property type="component" value="Chromosome"/>
</dbReference>
<evidence type="ECO:0000313" key="1">
    <source>
        <dbReference type="EMBL" id="UOE45490.1"/>
    </source>
</evidence>
<evidence type="ECO:0000313" key="2">
    <source>
        <dbReference type="Proteomes" id="UP000832097"/>
    </source>
</evidence>
<organism evidence="1 2">
    <name type="scientific">Agromyces larvae</name>
    <dbReference type="NCBI Taxonomy" id="2929802"/>
    <lineage>
        <taxon>Bacteria</taxon>
        <taxon>Bacillati</taxon>
        <taxon>Actinomycetota</taxon>
        <taxon>Actinomycetes</taxon>
        <taxon>Micrococcales</taxon>
        <taxon>Microbacteriaceae</taxon>
        <taxon>Agromyces</taxon>
    </lineage>
</organism>
<keyword evidence="2" id="KW-1185">Reference proteome</keyword>